<feature type="coiled-coil region" evidence="7">
    <location>
        <begin position="296"/>
        <end position="330"/>
    </location>
</feature>
<evidence type="ECO:0000313" key="10">
    <source>
        <dbReference type="EMBL" id="AEP09522.1"/>
    </source>
</evidence>
<dbReference type="EMBL" id="CP002382">
    <property type="protein sequence ID" value="AEP09522.1"/>
    <property type="molecule type" value="Genomic_DNA"/>
</dbReference>
<keyword evidence="2 7" id="KW-0963">Cytoplasm</keyword>
<comment type="domain">
    <text evidence="7">Contains large globular domains required for ATP hydrolysis at each terminus and a third globular domain forming a flexible hinge near the middle of the molecule. These domains are separated by coiled-coil structures.</text>
</comment>
<dbReference type="GO" id="GO:0016887">
    <property type="term" value="F:ATP hydrolysis activity"/>
    <property type="evidence" value="ECO:0007669"/>
    <property type="project" value="InterPro"/>
</dbReference>
<dbReference type="AlphaFoldDB" id="G2KPM2"/>
<dbReference type="HAMAP" id="MF_01894">
    <property type="entry name" value="Smc_prok"/>
    <property type="match status" value="1"/>
</dbReference>
<dbReference type="InterPro" id="IPR024704">
    <property type="entry name" value="SMC"/>
</dbReference>
<dbReference type="GO" id="GO:0007062">
    <property type="term" value="P:sister chromatid cohesion"/>
    <property type="evidence" value="ECO:0007669"/>
    <property type="project" value="InterPro"/>
</dbReference>
<comment type="function">
    <text evidence="7">Required for chromosome condensation and partitioning.</text>
</comment>
<comment type="subunit">
    <text evidence="7">Homodimer.</text>
</comment>
<keyword evidence="5 7" id="KW-0175">Coiled coil</keyword>
<evidence type="ECO:0000313" key="11">
    <source>
        <dbReference type="Proteomes" id="UP000009286"/>
    </source>
</evidence>
<evidence type="ECO:0000256" key="1">
    <source>
        <dbReference type="ARBA" id="ARBA00004496"/>
    </source>
</evidence>
<dbReference type="eggNOG" id="COG1196">
    <property type="taxonomic scope" value="Bacteria"/>
</dbReference>
<dbReference type="SUPFAM" id="SSF57997">
    <property type="entry name" value="Tropomyosin"/>
    <property type="match status" value="1"/>
</dbReference>
<feature type="coiled-coil region" evidence="7">
    <location>
        <begin position="647"/>
        <end position="892"/>
    </location>
</feature>
<dbReference type="GO" id="GO:0005737">
    <property type="term" value="C:cytoplasm"/>
    <property type="evidence" value="ECO:0007669"/>
    <property type="project" value="UniProtKB-SubCell"/>
</dbReference>
<dbReference type="GO" id="GO:0006260">
    <property type="term" value="P:DNA replication"/>
    <property type="evidence" value="ECO:0007669"/>
    <property type="project" value="UniProtKB-UniRule"/>
</dbReference>
<dbReference type="OrthoDB" id="9808768at2"/>
<dbReference type="NCBIfam" id="TIGR02168">
    <property type="entry name" value="SMC_prok_B"/>
    <property type="match status" value="1"/>
</dbReference>
<dbReference type="SUPFAM" id="SSF52540">
    <property type="entry name" value="P-loop containing nucleoside triphosphate hydrolases"/>
    <property type="match status" value="1"/>
</dbReference>
<keyword evidence="4 7" id="KW-0067">ATP-binding</keyword>
<sequence length="1157" mass="129770">MVHFKRVRMNGFKSFVEKTDVDIVQGLTGVVGPNGCGKSNLVEAIRWSMGETSSKRMRGGSGSMEDVIFNGTASRPRRSFAEVTVILDNTDRSAPPQYAECDEIEVVRRIERDHGSSYKINGKPVRARDVQLLYADMMSGASSPFLISQGKMTQMITAKPAERRVLLEEAAGITGLYARRHEAELRLRATDNNLKRVEDVLGGMDTRLNSLKKQARQASKYRTLATQIRQLEVMIATLDYRNAYSQLREIERVYGEAESLVAERLLVVTGLTETQNSQSQDLPDLRMKDAEFAASLQTQKLALQRLEDEEQRLSNEIRESKAQLDQAQLDHAHETTTLTENTTIIERLDAEEATLKADHENEGAKLQEKEAQKDARDAEVSRLEEKLQTLTEQFADVRARRQSLENQINADRNRLEQLRDRLTRVESQLAEKQETLRAGDQATPLREALEILEKTAETLRAAMQSLESNLTESRSKLDTTRETFQQKQREKGKLDAEIATLTEIVEAYAEGNFKPVLEDISADEGFETALSKALGDALMASLDESAPVVWKIRNVADLPSLPAGMSALEPHIKAPAAVKLALSQIGVVESEDEGHTISQQLKPGQALVSRDGAYWRWDGLYMKATAADRHAIQLKQKNRLAELVVMVPALEAELAAAKIAFEEVQAKVETLQTERRETQNTLQSTDQDIRIKRSELNRAIESQSALQAELAKLEEALSQARIDSEALEQRVAENARELDTFDEVAMAAQQEEIETLRAELATARESMHDAIRELEQVRQEHARRASRLQAIEYERTSLQNRCARATERLAELSEREQTLTQKIESLQQRPGEIRDIKERLLSRIAEIESEKSIISDQLAAAESDLNDTNKALKSAENDLTEAKERRAHAQATVAARQQQIETIIQQIRDQFDMSPEELSAHAEINPDSPPVLEQLRHEREKAVRDRDMIGPVNLRADVEAEELEAELGNMLKERDDLAQAIDELRSAISTLNKEARERLNTAFNQVNTYFQQMFTRLFGGGSAHLSLVEADDPLQAGLEIFAQPPGKVLQSLTLLSGGEQTLTATALIFAIFMTNPSPICVLDEVDAPLDDANVDRFCDVLTEFAAKGETRFILITHHRLTMARMDRLYGVTMAERGVSQLVSVDLNKQLDFLDEAA</sequence>
<dbReference type="GO" id="GO:0007059">
    <property type="term" value="P:chromosome segregation"/>
    <property type="evidence" value="ECO:0007669"/>
    <property type="project" value="UniProtKB-UniRule"/>
</dbReference>
<dbReference type="Gene3D" id="1.10.287.1490">
    <property type="match status" value="1"/>
</dbReference>
<dbReference type="PANTHER" id="PTHR43977">
    <property type="entry name" value="STRUCTURAL MAINTENANCE OF CHROMOSOMES PROTEIN 3"/>
    <property type="match status" value="1"/>
</dbReference>
<dbReference type="InterPro" id="IPR003395">
    <property type="entry name" value="RecF/RecN/SMC_N"/>
</dbReference>
<dbReference type="Gene3D" id="3.40.50.300">
    <property type="entry name" value="P-loop containing nucleotide triphosphate hydrolases"/>
    <property type="match status" value="2"/>
</dbReference>
<dbReference type="CDD" id="cd03278">
    <property type="entry name" value="ABC_SMC_barmotin"/>
    <property type="match status" value="1"/>
</dbReference>
<dbReference type="GO" id="GO:0005524">
    <property type="term" value="F:ATP binding"/>
    <property type="evidence" value="ECO:0007669"/>
    <property type="project" value="UniProtKB-UniRule"/>
</dbReference>
<dbReference type="STRING" id="856793.MICA_1199"/>
<evidence type="ECO:0000256" key="4">
    <source>
        <dbReference type="ARBA" id="ARBA00022840"/>
    </source>
</evidence>
<feature type="region of interest" description="Disordered" evidence="8">
    <location>
        <begin position="359"/>
        <end position="378"/>
    </location>
</feature>
<feature type="coiled-coil region" evidence="7">
    <location>
        <begin position="953"/>
        <end position="997"/>
    </location>
</feature>
<reference evidence="10 11" key="1">
    <citation type="journal article" date="2011" name="BMC Genomics">
        <title>Genomic insights into an obligate epibiotic bacterial predator: Micavibrio aeruginosavorus ARL-13.</title>
        <authorList>
            <person name="Wang Z."/>
            <person name="Kadouri D."/>
            <person name="Wu M."/>
        </authorList>
    </citation>
    <scope>NUCLEOTIDE SEQUENCE [LARGE SCALE GENOMIC DNA]</scope>
    <source>
        <strain evidence="10 11">ARL-13</strain>
    </source>
</reference>
<comment type="similarity">
    <text evidence="7">Belongs to the SMC family.</text>
</comment>
<feature type="domain" description="RecF/RecN/SMC N-terminal" evidence="9">
    <location>
        <begin position="4"/>
        <end position="1139"/>
    </location>
</feature>
<dbReference type="InterPro" id="IPR027417">
    <property type="entry name" value="P-loop_NTPase"/>
</dbReference>
<dbReference type="FunFam" id="3.40.50.300:FF:000901">
    <property type="entry name" value="Chromosome partition protein Smc"/>
    <property type="match status" value="1"/>
</dbReference>
<dbReference type="GO" id="GO:0003677">
    <property type="term" value="F:DNA binding"/>
    <property type="evidence" value="ECO:0007669"/>
    <property type="project" value="UniProtKB-UniRule"/>
</dbReference>
<dbReference type="InterPro" id="IPR011890">
    <property type="entry name" value="SMC_prok"/>
</dbReference>
<keyword evidence="3 7" id="KW-0547">Nucleotide-binding</keyword>
<name>G2KPM2_MICAA</name>
<keyword evidence="6 7" id="KW-0238">DNA-binding</keyword>
<evidence type="ECO:0000259" key="9">
    <source>
        <dbReference type="Pfam" id="PF02463"/>
    </source>
</evidence>
<dbReference type="Proteomes" id="UP000009286">
    <property type="component" value="Chromosome"/>
</dbReference>
<dbReference type="GO" id="GO:0005694">
    <property type="term" value="C:chromosome"/>
    <property type="evidence" value="ECO:0007669"/>
    <property type="project" value="InterPro"/>
</dbReference>
<gene>
    <name evidence="7 10" type="primary">smc</name>
    <name evidence="10" type="ordered locus">MICA_1199</name>
</gene>
<evidence type="ECO:0000256" key="2">
    <source>
        <dbReference type="ARBA" id="ARBA00022490"/>
    </source>
</evidence>
<evidence type="ECO:0000256" key="3">
    <source>
        <dbReference type="ARBA" id="ARBA00022741"/>
    </source>
</evidence>
<dbReference type="HOGENOM" id="CLU_001042_2_3_5"/>
<dbReference type="RefSeq" id="WP_014102745.1">
    <property type="nucleotide sequence ID" value="NC_016026.1"/>
</dbReference>
<organism evidence="10 11">
    <name type="scientific">Micavibrio aeruginosavorus (strain ARL-13)</name>
    <dbReference type="NCBI Taxonomy" id="856793"/>
    <lineage>
        <taxon>Bacteria</taxon>
        <taxon>Pseudomonadati</taxon>
        <taxon>Bdellovibrionota</taxon>
        <taxon>Bdellovibrionia</taxon>
        <taxon>Bdellovibrionales</taxon>
        <taxon>Pseudobdellovibrionaceae</taxon>
        <taxon>Micavibrio</taxon>
    </lineage>
</organism>
<dbReference type="GO" id="GO:0030261">
    <property type="term" value="P:chromosome condensation"/>
    <property type="evidence" value="ECO:0007669"/>
    <property type="project" value="InterPro"/>
</dbReference>
<accession>G2KPM2</accession>
<evidence type="ECO:0000256" key="5">
    <source>
        <dbReference type="ARBA" id="ARBA00023054"/>
    </source>
</evidence>
<evidence type="ECO:0000256" key="7">
    <source>
        <dbReference type="HAMAP-Rule" id="MF_01894"/>
    </source>
</evidence>
<dbReference type="KEGG" id="mai:MICA_1199"/>
<comment type="subcellular location">
    <subcellularLocation>
        <location evidence="1 7">Cytoplasm</location>
    </subcellularLocation>
</comment>
<dbReference type="SUPFAM" id="SSF75553">
    <property type="entry name" value="Smc hinge domain"/>
    <property type="match status" value="1"/>
</dbReference>
<proteinExistence type="inferred from homology"/>
<keyword evidence="11" id="KW-1185">Reference proteome</keyword>
<dbReference type="PIRSF" id="PIRSF005719">
    <property type="entry name" value="SMC"/>
    <property type="match status" value="1"/>
</dbReference>
<evidence type="ECO:0000256" key="8">
    <source>
        <dbReference type="SAM" id="MobiDB-lite"/>
    </source>
</evidence>
<feature type="binding site" evidence="7">
    <location>
        <begin position="33"/>
        <end position="40"/>
    </location>
    <ligand>
        <name>ATP</name>
        <dbReference type="ChEBI" id="CHEBI:30616"/>
    </ligand>
</feature>
<protein>
    <recommendedName>
        <fullName evidence="7">Chromosome partition protein Smc</fullName>
    </recommendedName>
</protein>
<dbReference type="Pfam" id="PF02463">
    <property type="entry name" value="SMC_N"/>
    <property type="match status" value="1"/>
</dbReference>
<dbReference type="InterPro" id="IPR036277">
    <property type="entry name" value="SMC_hinge_sf"/>
</dbReference>
<evidence type="ECO:0000256" key="6">
    <source>
        <dbReference type="ARBA" id="ARBA00023125"/>
    </source>
</evidence>